<dbReference type="GO" id="GO:0033281">
    <property type="term" value="C:TAT protein transport complex"/>
    <property type="evidence" value="ECO:0007669"/>
    <property type="project" value="UniProtKB-UniRule"/>
</dbReference>
<dbReference type="GO" id="GO:0009977">
    <property type="term" value="F:proton motive force dependent protein transmembrane transporter activity"/>
    <property type="evidence" value="ECO:0007669"/>
    <property type="project" value="TreeGrafter"/>
</dbReference>
<evidence type="ECO:0000256" key="5">
    <source>
        <dbReference type="HAMAP-Rule" id="MF_00902"/>
    </source>
</evidence>
<keyword evidence="2 5" id="KW-0812">Transmembrane</keyword>
<dbReference type="PROSITE" id="PS01218">
    <property type="entry name" value="TATC"/>
    <property type="match status" value="1"/>
</dbReference>
<evidence type="ECO:0000313" key="6">
    <source>
        <dbReference type="EMBL" id="GGJ04218.1"/>
    </source>
</evidence>
<dbReference type="HAMAP" id="MF_00902">
    <property type="entry name" value="TatC"/>
    <property type="match status" value="1"/>
</dbReference>
<keyword evidence="4 5" id="KW-0472">Membrane</keyword>
<sequence>MDQARMRFSEHVADLRRRIIWILVVFFGLLCLSLGLVARLYRYLTAPITRLGYHLMVVSPGEIVMVYLAVAGVVAAGLTMPFALYQLWRFVRPGLTPLERRYAQRLLPVMLAMFVLGVAFAWFVVFPMVLRFLLQLASRAADVHIRVNAYFSFLTGLCLPFGLVFELPVVVAFLTRIGVITPRVLRRWRRYAYLVIVVVGVFISPPEMITHLSVILPMIALYECSILISAWVERRAARLRTEASGKAGLGAHAGGGSAAG</sequence>
<dbReference type="InterPro" id="IPR019820">
    <property type="entry name" value="Sec-indep_translocase_CS"/>
</dbReference>
<dbReference type="RefSeq" id="WP_188881752.1">
    <property type="nucleotide sequence ID" value="NZ_BMOY01000014.1"/>
</dbReference>
<protein>
    <recommendedName>
        <fullName evidence="5">Sec-independent protein translocase protein TatC</fullName>
    </recommendedName>
</protein>
<comment type="caution">
    <text evidence="6">The sequence shown here is derived from an EMBL/GenBank/DDBJ whole genome shotgun (WGS) entry which is preliminary data.</text>
</comment>
<feature type="transmembrane region" description="Helical" evidence="5">
    <location>
        <begin position="214"/>
        <end position="232"/>
    </location>
</feature>
<dbReference type="EMBL" id="BMOY01000014">
    <property type="protein sequence ID" value="GGJ04218.1"/>
    <property type="molecule type" value="Genomic_DNA"/>
</dbReference>
<gene>
    <name evidence="6" type="primary">tatC1</name>
    <name evidence="5" type="synonym">tatC</name>
    <name evidence="6" type="ORF">GCM10010885_11880</name>
</gene>
<dbReference type="PRINTS" id="PR01840">
    <property type="entry name" value="TATCFAMILY"/>
</dbReference>
<accession>A0A917K865</accession>
<evidence type="ECO:0000256" key="4">
    <source>
        <dbReference type="ARBA" id="ARBA00023136"/>
    </source>
</evidence>
<comment type="similarity">
    <text evidence="5">Belongs to the TatC family.</text>
</comment>
<dbReference type="Pfam" id="PF00902">
    <property type="entry name" value="TatC"/>
    <property type="match status" value="1"/>
</dbReference>
<keyword evidence="5" id="KW-0653">Protein transport</keyword>
<keyword evidence="3 5" id="KW-1133">Transmembrane helix</keyword>
<evidence type="ECO:0000313" key="7">
    <source>
        <dbReference type="Proteomes" id="UP000637695"/>
    </source>
</evidence>
<feature type="transmembrane region" description="Helical" evidence="5">
    <location>
        <begin position="20"/>
        <end position="44"/>
    </location>
</feature>
<comment type="subcellular location">
    <subcellularLocation>
        <location evidence="5">Cell membrane</location>
        <topology evidence="5">Multi-pass membrane protein</topology>
    </subcellularLocation>
    <subcellularLocation>
        <location evidence="1">Membrane</location>
        <topology evidence="1">Multi-pass membrane protein</topology>
    </subcellularLocation>
</comment>
<dbReference type="Proteomes" id="UP000637695">
    <property type="component" value="Unassembled WGS sequence"/>
</dbReference>
<comment type="subunit">
    <text evidence="5">Forms a complex with TatA.</text>
</comment>
<reference evidence="6" key="2">
    <citation type="submission" date="2020-09" db="EMBL/GenBank/DDBJ databases">
        <authorList>
            <person name="Sun Q."/>
            <person name="Ohkuma M."/>
        </authorList>
    </citation>
    <scope>NUCLEOTIDE SEQUENCE</scope>
    <source>
        <strain evidence="6">JCM 18487</strain>
    </source>
</reference>
<feature type="transmembrane region" description="Helical" evidence="5">
    <location>
        <begin position="191"/>
        <end position="208"/>
    </location>
</feature>
<dbReference type="GO" id="GO:0065002">
    <property type="term" value="P:intracellular protein transmembrane transport"/>
    <property type="evidence" value="ECO:0007669"/>
    <property type="project" value="TreeGrafter"/>
</dbReference>
<reference evidence="6" key="1">
    <citation type="journal article" date="2014" name="Int. J. Syst. Evol. Microbiol.">
        <title>Complete genome sequence of Corynebacterium casei LMG S-19264T (=DSM 44701T), isolated from a smear-ripened cheese.</title>
        <authorList>
            <consortium name="US DOE Joint Genome Institute (JGI-PGF)"/>
            <person name="Walter F."/>
            <person name="Albersmeier A."/>
            <person name="Kalinowski J."/>
            <person name="Ruckert C."/>
        </authorList>
    </citation>
    <scope>NUCLEOTIDE SEQUENCE</scope>
    <source>
        <strain evidence="6">JCM 18487</strain>
    </source>
</reference>
<proteinExistence type="inferred from homology"/>
<evidence type="ECO:0000256" key="1">
    <source>
        <dbReference type="ARBA" id="ARBA00004141"/>
    </source>
</evidence>
<keyword evidence="5" id="KW-0813">Transport</keyword>
<feature type="transmembrane region" description="Helical" evidence="5">
    <location>
        <begin position="64"/>
        <end position="85"/>
    </location>
</feature>
<evidence type="ECO:0000256" key="3">
    <source>
        <dbReference type="ARBA" id="ARBA00022989"/>
    </source>
</evidence>
<keyword evidence="5" id="KW-1003">Cell membrane</keyword>
<dbReference type="InterPro" id="IPR002033">
    <property type="entry name" value="TatC"/>
</dbReference>
<evidence type="ECO:0000256" key="2">
    <source>
        <dbReference type="ARBA" id="ARBA00022692"/>
    </source>
</evidence>
<dbReference type="NCBIfam" id="TIGR00945">
    <property type="entry name" value="tatC"/>
    <property type="match status" value="1"/>
</dbReference>
<dbReference type="GO" id="GO:0043953">
    <property type="term" value="P:protein transport by the Tat complex"/>
    <property type="evidence" value="ECO:0007669"/>
    <property type="project" value="UniProtKB-UniRule"/>
</dbReference>
<keyword evidence="7" id="KW-1185">Reference proteome</keyword>
<comment type="function">
    <text evidence="5">Part of the twin-arginine translocation (Tat) system that transports large folded proteins containing a characteristic twin-arginine motif in their signal peptide across membranes.</text>
</comment>
<dbReference type="AlphaFoldDB" id="A0A917K865"/>
<dbReference type="PANTHER" id="PTHR30371">
    <property type="entry name" value="SEC-INDEPENDENT PROTEIN TRANSLOCASE PROTEIN TATC"/>
    <property type="match status" value="1"/>
</dbReference>
<keyword evidence="5" id="KW-0811">Translocation</keyword>
<feature type="transmembrane region" description="Helical" evidence="5">
    <location>
        <begin position="106"/>
        <end position="130"/>
    </location>
</feature>
<dbReference type="PANTHER" id="PTHR30371:SF0">
    <property type="entry name" value="SEC-INDEPENDENT PROTEIN TRANSLOCASE PROTEIN TATC, CHLOROPLASTIC-RELATED"/>
    <property type="match status" value="1"/>
</dbReference>
<feature type="transmembrane region" description="Helical" evidence="5">
    <location>
        <begin position="150"/>
        <end position="179"/>
    </location>
</feature>
<name>A0A917K865_9BACL</name>
<organism evidence="6 7">
    <name type="scientific">Alicyclobacillus cellulosilyticus</name>
    <dbReference type="NCBI Taxonomy" id="1003997"/>
    <lineage>
        <taxon>Bacteria</taxon>
        <taxon>Bacillati</taxon>
        <taxon>Bacillota</taxon>
        <taxon>Bacilli</taxon>
        <taxon>Bacillales</taxon>
        <taxon>Alicyclobacillaceae</taxon>
        <taxon>Alicyclobacillus</taxon>
    </lineage>
</organism>